<evidence type="ECO:0000313" key="9">
    <source>
        <dbReference type="Proteomes" id="UP001597169"/>
    </source>
</evidence>
<evidence type="ECO:0000313" key="8">
    <source>
        <dbReference type="EMBL" id="MFD1130551.1"/>
    </source>
</evidence>
<reference evidence="9" key="1">
    <citation type="journal article" date="2019" name="Int. J. Syst. Evol. Microbiol.">
        <title>The Global Catalogue of Microorganisms (GCM) 10K type strain sequencing project: providing services to taxonomists for standard genome sequencing and annotation.</title>
        <authorList>
            <consortium name="The Broad Institute Genomics Platform"/>
            <consortium name="The Broad Institute Genome Sequencing Center for Infectious Disease"/>
            <person name="Wu L."/>
            <person name="Ma J."/>
        </authorList>
    </citation>
    <scope>NUCLEOTIDE SEQUENCE [LARGE SCALE GENOMIC DNA]</scope>
    <source>
        <strain evidence="9">CCUG 53519</strain>
    </source>
</reference>
<feature type="transmembrane region" description="Helical" evidence="6">
    <location>
        <begin position="210"/>
        <end position="229"/>
    </location>
</feature>
<evidence type="ECO:0000256" key="1">
    <source>
        <dbReference type="ARBA" id="ARBA00004651"/>
    </source>
</evidence>
<evidence type="ECO:0000259" key="7">
    <source>
        <dbReference type="PROSITE" id="PS50850"/>
    </source>
</evidence>
<feature type="transmembrane region" description="Helical" evidence="6">
    <location>
        <begin position="300"/>
        <end position="319"/>
    </location>
</feature>
<dbReference type="PANTHER" id="PTHR23506">
    <property type="entry name" value="GH10249P"/>
    <property type="match status" value="1"/>
</dbReference>
<protein>
    <submittedName>
        <fullName evidence="8">MFS transporter</fullName>
    </submittedName>
</protein>
<dbReference type="PROSITE" id="PS50850">
    <property type="entry name" value="MFS"/>
    <property type="match status" value="1"/>
</dbReference>
<feature type="transmembrane region" description="Helical" evidence="6">
    <location>
        <begin position="274"/>
        <end position="294"/>
    </location>
</feature>
<dbReference type="InterPro" id="IPR036259">
    <property type="entry name" value="MFS_trans_sf"/>
</dbReference>
<feature type="transmembrane region" description="Helical" evidence="6">
    <location>
        <begin position="86"/>
        <end position="107"/>
    </location>
</feature>
<dbReference type="InterPro" id="IPR050930">
    <property type="entry name" value="MFS_Vesicular_Transporter"/>
</dbReference>
<keyword evidence="9" id="KW-1185">Reference proteome</keyword>
<dbReference type="PANTHER" id="PTHR23506:SF23">
    <property type="entry name" value="GH10249P"/>
    <property type="match status" value="1"/>
</dbReference>
<dbReference type="InterPro" id="IPR020846">
    <property type="entry name" value="MFS_dom"/>
</dbReference>
<keyword evidence="3 6" id="KW-0812">Transmembrane</keyword>
<accession>A0ABW3QEE4</accession>
<proteinExistence type="predicted"/>
<feature type="transmembrane region" description="Helical" evidence="6">
    <location>
        <begin position="135"/>
        <end position="153"/>
    </location>
</feature>
<gene>
    <name evidence="8" type="ORF">ACFQ3J_20605</name>
</gene>
<evidence type="ECO:0000256" key="3">
    <source>
        <dbReference type="ARBA" id="ARBA00022692"/>
    </source>
</evidence>
<feature type="transmembrane region" description="Helical" evidence="6">
    <location>
        <begin position="235"/>
        <end position="253"/>
    </location>
</feature>
<dbReference type="EMBL" id="JBHTKX010000004">
    <property type="protein sequence ID" value="MFD1130551.1"/>
    <property type="molecule type" value="Genomic_DNA"/>
</dbReference>
<dbReference type="InterPro" id="IPR011701">
    <property type="entry name" value="MFS"/>
</dbReference>
<sequence>MIAAILTVITTFSYGYFQGFGFLLVARCIWGIAWSFIRQAGQLSIVEAVTVSSQPGKLTGLFNGISGCGAVVGMVFGSFLSENFGVSSVLMGFGLFALISIPLLFFIRKPRSSEMTKKELTQSDQRAMLKIDSRLLIILFAGFSVSLLFQGYMKSTLSYWIELQDFSTIALLSSIGAATITGILLACKWFSDPILGYWAGKLSDKSKSRVVWLTISFLAGGIMFVILGLNVDTLAWLLTLIALLLVSSIVTTLTDADAAQYASTSSNPHHVVSFYSMIVDVGAALGPFLGFTLLSVFGDTIINTVAAMLLWVCSVFLFYNHRRKRLYQVS</sequence>
<organism evidence="8 9">
    <name type="scientific">Paenibacillus provencensis</name>
    <dbReference type="NCBI Taxonomy" id="441151"/>
    <lineage>
        <taxon>Bacteria</taxon>
        <taxon>Bacillati</taxon>
        <taxon>Bacillota</taxon>
        <taxon>Bacilli</taxon>
        <taxon>Bacillales</taxon>
        <taxon>Paenibacillaceae</taxon>
        <taxon>Paenibacillus</taxon>
    </lineage>
</organism>
<feature type="transmembrane region" description="Helical" evidence="6">
    <location>
        <begin position="58"/>
        <end position="80"/>
    </location>
</feature>
<evidence type="ECO:0000256" key="5">
    <source>
        <dbReference type="ARBA" id="ARBA00023136"/>
    </source>
</evidence>
<keyword evidence="5 6" id="KW-0472">Membrane</keyword>
<dbReference type="Proteomes" id="UP001597169">
    <property type="component" value="Unassembled WGS sequence"/>
</dbReference>
<keyword evidence="4 6" id="KW-1133">Transmembrane helix</keyword>
<dbReference type="Gene3D" id="1.20.1250.20">
    <property type="entry name" value="MFS general substrate transporter like domains"/>
    <property type="match status" value="1"/>
</dbReference>
<comment type="caution">
    <text evidence="8">The sequence shown here is derived from an EMBL/GenBank/DDBJ whole genome shotgun (WGS) entry which is preliminary data.</text>
</comment>
<dbReference type="Pfam" id="PF07690">
    <property type="entry name" value="MFS_1"/>
    <property type="match status" value="1"/>
</dbReference>
<evidence type="ECO:0000256" key="6">
    <source>
        <dbReference type="SAM" id="Phobius"/>
    </source>
</evidence>
<feature type="domain" description="Major facilitator superfamily (MFS) profile" evidence="7">
    <location>
        <begin position="1"/>
        <end position="325"/>
    </location>
</feature>
<name>A0ABW3QEE4_9BACL</name>
<comment type="subcellular location">
    <subcellularLocation>
        <location evidence="1">Cell membrane</location>
        <topology evidence="1">Multi-pass membrane protein</topology>
    </subcellularLocation>
</comment>
<feature type="transmembrane region" description="Helical" evidence="6">
    <location>
        <begin position="16"/>
        <end position="37"/>
    </location>
</feature>
<feature type="transmembrane region" description="Helical" evidence="6">
    <location>
        <begin position="168"/>
        <end position="190"/>
    </location>
</feature>
<evidence type="ECO:0000256" key="2">
    <source>
        <dbReference type="ARBA" id="ARBA00022448"/>
    </source>
</evidence>
<evidence type="ECO:0000256" key="4">
    <source>
        <dbReference type="ARBA" id="ARBA00022989"/>
    </source>
</evidence>
<keyword evidence="2" id="KW-0813">Transport</keyword>
<dbReference type="SUPFAM" id="SSF103473">
    <property type="entry name" value="MFS general substrate transporter"/>
    <property type="match status" value="1"/>
</dbReference>
<dbReference type="RefSeq" id="WP_379293777.1">
    <property type="nucleotide sequence ID" value="NZ_JBHTKX010000004.1"/>
</dbReference>